<evidence type="ECO:0000256" key="1">
    <source>
        <dbReference type="SAM" id="Phobius"/>
    </source>
</evidence>
<dbReference type="PATRIC" id="fig|701521.8.peg.1455"/>
<dbReference type="KEGG" id="pce:PECL_1554"/>
<keyword evidence="3" id="KW-1185">Reference proteome</keyword>
<keyword evidence="1" id="KW-0472">Membrane</keyword>
<dbReference type="Proteomes" id="UP000005444">
    <property type="component" value="Chromosome"/>
</dbReference>
<feature type="transmembrane region" description="Helical" evidence="1">
    <location>
        <begin position="26"/>
        <end position="45"/>
    </location>
</feature>
<protein>
    <submittedName>
        <fullName evidence="2">Uncharacterized protein</fullName>
    </submittedName>
</protein>
<name>G8PAI2_PEDCP</name>
<dbReference type="HOGENOM" id="CLU_3155972_0_0_9"/>
<gene>
    <name evidence="2" type="ordered locus">PECL_1554</name>
</gene>
<accession>G8PAI2</accession>
<sequence length="48" mass="5225">MLGWFMVINRWGVSLESLQVQLPAKTFQAVGLVILLLGSLVVGLVKPC</sequence>
<organism evidence="2 3">
    <name type="scientific">Pediococcus claussenii (strain ATCC BAA-344 / DSM 14800 / JCM 18046 / KCTC 3811 / LMG 21948 / P06)</name>
    <dbReference type="NCBI Taxonomy" id="701521"/>
    <lineage>
        <taxon>Bacteria</taxon>
        <taxon>Bacillati</taxon>
        <taxon>Bacillota</taxon>
        <taxon>Bacilli</taxon>
        <taxon>Lactobacillales</taxon>
        <taxon>Lactobacillaceae</taxon>
        <taxon>Pediococcus</taxon>
    </lineage>
</organism>
<dbReference type="STRING" id="701521.PECL_1554"/>
<reference evidence="2 3" key="1">
    <citation type="journal article" date="2012" name="J. Bacteriol.">
        <title>Complete Genome Sequence of the Beer Spoilage Organism Pediococcus claussenii ATCC BAA-344T.</title>
        <authorList>
            <person name="Pittet V."/>
            <person name="Abegunde T."/>
            <person name="Marfleet T."/>
            <person name="Haakensen M."/>
            <person name="Morrow K."/>
            <person name="Jayaprakash T."/>
            <person name="Schroeder K."/>
            <person name="Trost B."/>
            <person name="Byrns S."/>
            <person name="Bergsveinson J."/>
            <person name="Kusalik A."/>
            <person name="Ziola B."/>
        </authorList>
    </citation>
    <scope>NUCLEOTIDE SEQUENCE [LARGE SCALE GENOMIC DNA]</scope>
    <source>
        <strain evidence="2 3">ATCC BAA-344</strain>
    </source>
</reference>
<dbReference type="AlphaFoldDB" id="G8PAI2"/>
<keyword evidence="1" id="KW-1133">Transmembrane helix</keyword>
<evidence type="ECO:0000313" key="3">
    <source>
        <dbReference type="Proteomes" id="UP000005444"/>
    </source>
</evidence>
<keyword evidence="1" id="KW-0812">Transmembrane</keyword>
<dbReference type="EMBL" id="CP003137">
    <property type="protein sequence ID" value="AEV95771.1"/>
    <property type="molecule type" value="Genomic_DNA"/>
</dbReference>
<evidence type="ECO:0000313" key="2">
    <source>
        <dbReference type="EMBL" id="AEV95771.1"/>
    </source>
</evidence>
<proteinExistence type="predicted"/>